<reference evidence="1 2" key="1">
    <citation type="submission" date="2015-10" db="EMBL/GenBank/DDBJ databases">
        <title>Metagenome-Assembled Genomes uncover a global brackish microbiome.</title>
        <authorList>
            <person name="Hugerth L.W."/>
            <person name="Larsson J."/>
            <person name="Alneberg J."/>
            <person name="Lindh M.V."/>
            <person name="Legrand C."/>
            <person name="Pinhassi J."/>
            <person name="Andersson A.F."/>
        </authorList>
    </citation>
    <scope>NUCLEOTIDE SEQUENCE [LARGE SCALE GENOMIC DNA]</scope>
    <source>
        <strain evidence="1">BACL2 MAG-121001-bin67</strain>
    </source>
</reference>
<dbReference type="AlphaFoldDB" id="A0A0R2P380"/>
<dbReference type="PANTHER" id="PTHR33361">
    <property type="entry name" value="GLR0591 PROTEIN"/>
    <property type="match status" value="1"/>
</dbReference>
<dbReference type="EMBL" id="LIAW01000088">
    <property type="protein sequence ID" value="KRO32527.1"/>
    <property type="molecule type" value="Genomic_DNA"/>
</dbReference>
<dbReference type="Pfam" id="PF05960">
    <property type="entry name" value="DUF885"/>
    <property type="match status" value="1"/>
</dbReference>
<protein>
    <recommendedName>
        <fullName evidence="3">DUF885 domain-containing protein</fullName>
    </recommendedName>
</protein>
<gene>
    <name evidence="1" type="ORF">ABR64_00910</name>
</gene>
<name>A0A0R2P380_9ACTN</name>
<proteinExistence type="predicted"/>
<organism evidence="1 2">
    <name type="scientific">Actinobacteria bacterium BACL2 MAG-121001-bin67</name>
    <dbReference type="NCBI Taxonomy" id="1655572"/>
    <lineage>
        <taxon>Bacteria</taxon>
        <taxon>Bacillati</taxon>
        <taxon>Actinomycetota</taxon>
        <taxon>Actinomycetes</taxon>
        <taxon>Actinomycetes incertae sedis</taxon>
        <taxon>ac1 cluster</taxon>
    </lineage>
</organism>
<evidence type="ECO:0008006" key="3">
    <source>
        <dbReference type="Google" id="ProtNLM"/>
    </source>
</evidence>
<accession>A0A0R2P380</accession>
<evidence type="ECO:0000313" key="1">
    <source>
        <dbReference type="EMBL" id="KRO32527.1"/>
    </source>
</evidence>
<dbReference type="Proteomes" id="UP000053349">
    <property type="component" value="Unassembled WGS sequence"/>
</dbReference>
<dbReference type="InterPro" id="IPR010281">
    <property type="entry name" value="DUF885"/>
</dbReference>
<sequence length="548" mass="61455">MTTSAISTILDNFLEEGIKLSPIGATMLGVPGLDDQLDDLSMEGNEKRAELTRKTLAAIKNETPINEFDRIAKDVAVERLTSELNLNDTFEARILFNLISSPVTSIRQVFEMMKADQAETVSNVTKRLAGIEAAFAGWKSSLEFAAEKGKFNSRRQVLATAGQLESFSKGAFTAVAKKFNPAGDNQALLAAAKSAEAACVSLSSWMRDSYAPKCLAVDGVGEERYKMWARHFTGANLDLRDTYEWGIKQLEIINERMWSAAKKLYPDAKTLREVADRLDSDPRYTVEGEEELLKKLREFITAAVERLDGKEFDIDPRIRNCEARLAPPGGASAAYYMGPSEDLSRPGTTWFPTMGRKTFGWWNIVSTWYHEAVPGHHLQVATTKINTDRLNRFQRNRVWVSGYGEGWALYAERLMDELGAFEDPGYEMGYLSAQGLRAARIVVDIGMHCGYKDFNGEVWNAESAFKLLHERALLDEISARSEVDRYLGWPGQAISYKVGERFMMEAREDAKKRLGSKFSLKKFHSYVLNLGPMGLDPFKAEMAVWDGE</sequence>
<evidence type="ECO:0000313" key="2">
    <source>
        <dbReference type="Proteomes" id="UP000053349"/>
    </source>
</evidence>
<dbReference type="PANTHER" id="PTHR33361:SF2">
    <property type="entry name" value="DUF885 DOMAIN-CONTAINING PROTEIN"/>
    <property type="match status" value="1"/>
</dbReference>
<comment type="caution">
    <text evidence="1">The sequence shown here is derived from an EMBL/GenBank/DDBJ whole genome shotgun (WGS) entry which is preliminary data.</text>
</comment>